<evidence type="ECO:0000256" key="3">
    <source>
        <dbReference type="ARBA" id="ARBA00022989"/>
    </source>
</evidence>
<sequence length="388" mass="42963">MASISQDITKAPPEVLAMLASMPAITPPNGTIPNFVDPYSKGPTQIIVTSIILGLVVIFFCNRAYVKLWLMKKLSWDDATILIAMLGSLAYYIACTWGVERGGIGKHQWDISVVQATKMDLLVPSWLIAVLTPLTFLFLKTTFFILYLSLFDQLRWARLCSWFGLVVTALTYSVLAICVFVFATPRRGETWFAHQTTPAEKRTLQLSVPQSIIGLIIDLYILLIPVIGVSGLKLSLKRKIGVILIFLSGTMACVCSACSIYYRVMLDNSKDTTYALIPVNISTLCEMFVGVICACMPSAAYAARQKNSMYQKVVATVSTFKTSWLTSENTDSQPQTEKNETHPTQDVLKSTDRKYAQYFSLDELATTTSSVDQKSSLGNDSLRSESVV</sequence>
<dbReference type="OrthoDB" id="444631at2759"/>
<comment type="subcellular location">
    <subcellularLocation>
        <location evidence="1">Membrane</location>
        <topology evidence="1">Multi-pass membrane protein</topology>
    </subcellularLocation>
</comment>
<feature type="transmembrane region" description="Helical" evidence="7">
    <location>
        <begin position="46"/>
        <end position="66"/>
    </location>
</feature>
<evidence type="ECO:0000256" key="1">
    <source>
        <dbReference type="ARBA" id="ARBA00004141"/>
    </source>
</evidence>
<dbReference type="GO" id="GO:0016020">
    <property type="term" value="C:membrane"/>
    <property type="evidence" value="ECO:0007669"/>
    <property type="project" value="UniProtKB-SubCell"/>
</dbReference>
<feature type="region of interest" description="Disordered" evidence="6">
    <location>
        <begin position="367"/>
        <end position="388"/>
    </location>
</feature>
<name>A0A6A5ZS54_9PLEO</name>
<accession>A0A6A5ZS54</accession>
<feature type="compositionally biased region" description="Polar residues" evidence="6">
    <location>
        <begin position="327"/>
        <end position="336"/>
    </location>
</feature>
<dbReference type="PANTHER" id="PTHR33048:SF158">
    <property type="entry name" value="MEMBRANE PROTEIN PTH11-LIKE, PUTATIVE-RELATED"/>
    <property type="match status" value="1"/>
</dbReference>
<keyword evidence="2 7" id="KW-0812">Transmembrane</keyword>
<dbReference type="InterPro" id="IPR049326">
    <property type="entry name" value="Rhodopsin_dom_fungi"/>
</dbReference>
<dbReference type="InterPro" id="IPR052337">
    <property type="entry name" value="SAT4-like"/>
</dbReference>
<evidence type="ECO:0000259" key="8">
    <source>
        <dbReference type="Pfam" id="PF20684"/>
    </source>
</evidence>
<evidence type="ECO:0000256" key="2">
    <source>
        <dbReference type="ARBA" id="ARBA00022692"/>
    </source>
</evidence>
<dbReference type="AlphaFoldDB" id="A0A6A5ZS54"/>
<comment type="similarity">
    <text evidence="5">Belongs to the SAT4 family.</text>
</comment>
<feature type="transmembrane region" description="Helical" evidence="7">
    <location>
        <begin position="211"/>
        <end position="229"/>
    </location>
</feature>
<evidence type="ECO:0000313" key="9">
    <source>
        <dbReference type="EMBL" id="KAF2121687.1"/>
    </source>
</evidence>
<feature type="transmembrane region" description="Helical" evidence="7">
    <location>
        <begin position="241"/>
        <end position="262"/>
    </location>
</feature>
<feature type="transmembrane region" description="Helical" evidence="7">
    <location>
        <begin position="126"/>
        <end position="150"/>
    </location>
</feature>
<feature type="compositionally biased region" description="Basic and acidic residues" evidence="6">
    <location>
        <begin position="337"/>
        <end position="349"/>
    </location>
</feature>
<dbReference type="Pfam" id="PF20684">
    <property type="entry name" value="Fung_rhodopsin"/>
    <property type="match status" value="1"/>
</dbReference>
<evidence type="ECO:0000313" key="10">
    <source>
        <dbReference type="Proteomes" id="UP000799770"/>
    </source>
</evidence>
<keyword evidence="10" id="KW-1185">Reference proteome</keyword>
<evidence type="ECO:0000256" key="6">
    <source>
        <dbReference type="SAM" id="MobiDB-lite"/>
    </source>
</evidence>
<dbReference type="EMBL" id="ML977312">
    <property type="protein sequence ID" value="KAF2121687.1"/>
    <property type="molecule type" value="Genomic_DNA"/>
</dbReference>
<feature type="transmembrane region" description="Helical" evidence="7">
    <location>
        <begin position="78"/>
        <end position="99"/>
    </location>
</feature>
<evidence type="ECO:0000256" key="4">
    <source>
        <dbReference type="ARBA" id="ARBA00023136"/>
    </source>
</evidence>
<feature type="transmembrane region" description="Helical" evidence="7">
    <location>
        <begin position="162"/>
        <end position="183"/>
    </location>
</feature>
<keyword evidence="3 7" id="KW-1133">Transmembrane helix</keyword>
<feature type="domain" description="Rhodopsin" evidence="8">
    <location>
        <begin position="63"/>
        <end position="300"/>
    </location>
</feature>
<feature type="compositionally biased region" description="Polar residues" evidence="6">
    <location>
        <begin position="367"/>
        <end position="381"/>
    </location>
</feature>
<evidence type="ECO:0000256" key="7">
    <source>
        <dbReference type="SAM" id="Phobius"/>
    </source>
</evidence>
<proteinExistence type="inferred from homology"/>
<evidence type="ECO:0000256" key="5">
    <source>
        <dbReference type="ARBA" id="ARBA00038359"/>
    </source>
</evidence>
<keyword evidence="4 7" id="KW-0472">Membrane</keyword>
<feature type="transmembrane region" description="Helical" evidence="7">
    <location>
        <begin position="274"/>
        <end position="302"/>
    </location>
</feature>
<organism evidence="9 10">
    <name type="scientific">Lophiotrema nucula</name>
    <dbReference type="NCBI Taxonomy" id="690887"/>
    <lineage>
        <taxon>Eukaryota</taxon>
        <taxon>Fungi</taxon>
        <taxon>Dikarya</taxon>
        <taxon>Ascomycota</taxon>
        <taxon>Pezizomycotina</taxon>
        <taxon>Dothideomycetes</taxon>
        <taxon>Pleosporomycetidae</taxon>
        <taxon>Pleosporales</taxon>
        <taxon>Lophiotremataceae</taxon>
        <taxon>Lophiotrema</taxon>
    </lineage>
</organism>
<gene>
    <name evidence="9" type="ORF">BDV96DRAFT_627957</name>
</gene>
<dbReference type="PANTHER" id="PTHR33048">
    <property type="entry name" value="PTH11-LIKE INTEGRAL MEMBRANE PROTEIN (AFU_ORTHOLOGUE AFUA_5G11245)"/>
    <property type="match status" value="1"/>
</dbReference>
<protein>
    <recommendedName>
        <fullName evidence="8">Rhodopsin domain-containing protein</fullName>
    </recommendedName>
</protein>
<feature type="region of interest" description="Disordered" evidence="6">
    <location>
        <begin position="327"/>
        <end position="349"/>
    </location>
</feature>
<reference evidence="9" key="1">
    <citation type="journal article" date="2020" name="Stud. Mycol.">
        <title>101 Dothideomycetes genomes: a test case for predicting lifestyles and emergence of pathogens.</title>
        <authorList>
            <person name="Haridas S."/>
            <person name="Albert R."/>
            <person name="Binder M."/>
            <person name="Bloem J."/>
            <person name="Labutti K."/>
            <person name="Salamov A."/>
            <person name="Andreopoulos B."/>
            <person name="Baker S."/>
            <person name="Barry K."/>
            <person name="Bills G."/>
            <person name="Bluhm B."/>
            <person name="Cannon C."/>
            <person name="Castanera R."/>
            <person name="Culley D."/>
            <person name="Daum C."/>
            <person name="Ezra D."/>
            <person name="Gonzalez J."/>
            <person name="Henrissat B."/>
            <person name="Kuo A."/>
            <person name="Liang C."/>
            <person name="Lipzen A."/>
            <person name="Lutzoni F."/>
            <person name="Magnuson J."/>
            <person name="Mondo S."/>
            <person name="Nolan M."/>
            <person name="Ohm R."/>
            <person name="Pangilinan J."/>
            <person name="Park H.-J."/>
            <person name="Ramirez L."/>
            <person name="Alfaro M."/>
            <person name="Sun H."/>
            <person name="Tritt A."/>
            <person name="Yoshinaga Y."/>
            <person name="Zwiers L.-H."/>
            <person name="Turgeon B."/>
            <person name="Goodwin S."/>
            <person name="Spatafora J."/>
            <person name="Crous P."/>
            <person name="Grigoriev I."/>
        </authorList>
    </citation>
    <scope>NUCLEOTIDE SEQUENCE</scope>
    <source>
        <strain evidence="9">CBS 627.86</strain>
    </source>
</reference>
<dbReference type="Proteomes" id="UP000799770">
    <property type="component" value="Unassembled WGS sequence"/>
</dbReference>